<dbReference type="NCBIfam" id="NF047422">
    <property type="entry name" value="YfmF_fam"/>
    <property type="match status" value="1"/>
</dbReference>
<name>A0A940SW82_9ENTE</name>
<evidence type="ECO:0000313" key="2">
    <source>
        <dbReference type="EMBL" id="MBP1041113.1"/>
    </source>
</evidence>
<comment type="caution">
    <text evidence="2">The sequence shown here is derived from an EMBL/GenBank/DDBJ whole genome shotgun (WGS) entry which is preliminary data.</text>
</comment>
<dbReference type="AlphaFoldDB" id="A0A940SW82"/>
<reference evidence="2" key="1">
    <citation type="submission" date="2020-12" db="EMBL/GenBank/DDBJ databases">
        <title>Vagococcus allomyrinae sp. nov. and Enterococcus lavae sp. nov., isolated from the larvae of Allomyrina dichotoma.</title>
        <authorList>
            <person name="Lee S.D."/>
        </authorList>
    </citation>
    <scope>NUCLEOTIDE SEQUENCE</scope>
    <source>
        <strain evidence="2">BWB3-3</strain>
    </source>
</reference>
<accession>A0A940SW82</accession>
<dbReference type="PANTHER" id="PTHR11851:SF186">
    <property type="entry name" value="INACTIVE METALLOPROTEASE YMFF-RELATED"/>
    <property type="match status" value="1"/>
</dbReference>
<protein>
    <submittedName>
        <fullName evidence="2">Insulinase family protein</fullName>
    </submittedName>
</protein>
<keyword evidence="3" id="KW-1185">Reference proteome</keyword>
<dbReference type="InterPro" id="IPR007863">
    <property type="entry name" value="Peptidase_M16_C"/>
</dbReference>
<proteinExistence type="predicted"/>
<feature type="domain" description="Peptidase M16 C-terminal" evidence="1">
    <location>
        <begin position="185"/>
        <end position="354"/>
    </location>
</feature>
<dbReference type="GO" id="GO:0046872">
    <property type="term" value="F:metal ion binding"/>
    <property type="evidence" value="ECO:0007669"/>
    <property type="project" value="InterPro"/>
</dbReference>
<gene>
    <name evidence="2" type="ORF">I6N95_08865</name>
</gene>
<sequence>MSITLKQGVNLHVIPTDKYKTIRVMIRFAAPLREETISKRTLLSSLLETNSQAYPTQTKLSEKLADLYGASFGINVNKKGDSHYMSVILNVVNDKFLPNDEAVLPEAIAFLNEIIFNPNITATQFDEATFKREQENLMEYIASIYDDKQSYAALALQALYFGEAEQQKVPSFGTAEAVSVETAVTLKEYYDKMLKTDEVDIIVVGDVEETVIGQLFQNWDFNDRPTYEQPFYQQALLPKVLTKVDVQPVIQSKLNLAYQTGIYYHKDAYFALQVFNGLFGGFPHSKLFMNVREKESMAYYASSSIDTFRGLLTVQTGIDGANKDRVLTLVEEQLTSLIAGEIEPDALGQTKEMLKNQYLLSLDNPSAVTEAAYINSKFPHSQMTDDQWLAAVEAVSLADVQAVAANVTLQAVYFMEGGQA</sequence>
<dbReference type="RefSeq" id="WP_209526752.1">
    <property type="nucleotide sequence ID" value="NZ_JAEEGA010000005.1"/>
</dbReference>
<evidence type="ECO:0000313" key="3">
    <source>
        <dbReference type="Proteomes" id="UP000674938"/>
    </source>
</evidence>
<dbReference type="InterPro" id="IPR050361">
    <property type="entry name" value="MPP/UQCRC_Complex"/>
</dbReference>
<dbReference type="InterPro" id="IPR011249">
    <property type="entry name" value="Metalloenz_LuxS/M16"/>
</dbReference>
<dbReference type="Pfam" id="PF05193">
    <property type="entry name" value="Peptidase_M16_C"/>
    <property type="match status" value="1"/>
</dbReference>
<dbReference type="Gene3D" id="3.30.830.10">
    <property type="entry name" value="Metalloenzyme, LuxS/M16 peptidase-like"/>
    <property type="match status" value="2"/>
</dbReference>
<evidence type="ECO:0000259" key="1">
    <source>
        <dbReference type="Pfam" id="PF05193"/>
    </source>
</evidence>
<dbReference type="PANTHER" id="PTHR11851">
    <property type="entry name" value="METALLOPROTEASE"/>
    <property type="match status" value="1"/>
</dbReference>
<dbReference type="EMBL" id="JAEEGA010000005">
    <property type="protein sequence ID" value="MBP1041113.1"/>
    <property type="molecule type" value="Genomic_DNA"/>
</dbReference>
<dbReference type="Proteomes" id="UP000674938">
    <property type="component" value="Unassembled WGS sequence"/>
</dbReference>
<dbReference type="SUPFAM" id="SSF63411">
    <property type="entry name" value="LuxS/MPP-like metallohydrolase"/>
    <property type="match status" value="2"/>
</dbReference>
<organism evidence="2 3">
    <name type="scientific">Vagococcus allomyrinae</name>
    <dbReference type="NCBI Taxonomy" id="2794353"/>
    <lineage>
        <taxon>Bacteria</taxon>
        <taxon>Bacillati</taxon>
        <taxon>Bacillota</taxon>
        <taxon>Bacilli</taxon>
        <taxon>Lactobacillales</taxon>
        <taxon>Enterococcaceae</taxon>
        <taxon>Vagococcus</taxon>
    </lineage>
</organism>